<dbReference type="OrthoDB" id="5556307at2759"/>
<dbReference type="GO" id="GO:0034501">
    <property type="term" value="P:protein localization to kinetochore"/>
    <property type="evidence" value="ECO:0007669"/>
    <property type="project" value="UniProtKB-UniRule"/>
</dbReference>
<sequence>MMSKNGGKSCGDCNQLETLTRNDFIKASEGISLLGNFRARLFKSRDIPILCDFSLYKNLEVLVIDNDYDKSSEQSAAETSIEEKIVNNGEDSIKYGGSPLKFEFLTLSALQAKDGFKSVEHEYFQSANFFNCNPLSEKESAFLMNRLSSWVEPTFSHETLRNIPLWIVTDCKDIHNTIMFGISKSKDSMDYCRIQCFGRGNAVAKKYLLVGHHCQRISGLEERSKAVSVINIIRRTHNVETDYKERVSGFMQISATWNCSDNSLLMIPPLSAPLSVHLLPGWLDSRMPLFGLAVELRFIISLARALRTGSMKWDNLNGSSYELIIDKVKKLIEEERNAKRSTGSKKPFRDFTGRLWKIMLSCNSASTLIDVLKTIFAILRSRTFVVTLHSDNRSQLARLISDSASEKGLILPRLEGLTPIQILLEIGVEDFHRSCTEQFLTNEYVTSKSELDFFLIDGFDKSPEDRADSLLAYYYSLVAMAACKQYLNLNKHQFRTFARQVISKYCLLKISPSSHGICTEMVNKFTIDLSTGLSVMNIPPAIYDIKKPVTWALETIYSKGAVECARTMVHFTKEARFPFVYHGLAKKIDHVELQESFRLDEEGNNDENELKNAKNDRLRNAKKKTFCEDFFDDYYCSVLIARLNLQNL</sequence>
<evidence type="ECO:0000313" key="10">
    <source>
        <dbReference type="EMBL" id="VDN56848.1"/>
    </source>
</evidence>
<evidence type="ECO:0000313" key="12">
    <source>
        <dbReference type="Proteomes" id="UP000274756"/>
    </source>
</evidence>
<dbReference type="STRING" id="318479.A0A0N4U6C1"/>
<name>A0A0N4U6C1_DRAME</name>
<keyword evidence="6 9" id="KW-0995">Kinetochore</keyword>
<dbReference type="WBParaSite" id="DME_0000246101-mRNA-1">
    <property type="protein sequence ID" value="DME_0000246101-mRNA-1"/>
    <property type="gene ID" value="DME_0000246101"/>
</dbReference>
<comment type="similarity">
    <text evidence="2 9">Belongs to the ZWILCH family.</text>
</comment>
<keyword evidence="7 9" id="KW-0131">Cell cycle</keyword>
<evidence type="ECO:0000256" key="8">
    <source>
        <dbReference type="ARBA" id="ARBA00023328"/>
    </source>
</evidence>
<comment type="function">
    <text evidence="9">Essential component of the mitotic checkpoint, which prevents cells from prematurely exiting mitosis. Required for the assembly of the dynein-dynactin and MAD1-MAD2 complexes onto kinetochores. Its function related to the spindle assembly machinery is proposed to depend on its association in the mitotic RZZ complex.</text>
</comment>
<reference evidence="13" key="1">
    <citation type="submission" date="2017-02" db="UniProtKB">
        <authorList>
            <consortium name="WormBaseParasite"/>
        </authorList>
    </citation>
    <scope>IDENTIFICATION</scope>
</reference>
<keyword evidence="4 9" id="KW-0132">Cell division</keyword>
<keyword evidence="5 9" id="KW-0498">Mitosis</keyword>
<keyword evidence="12" id="KW-1185">Reference proteome</keyword>
<dbReference type="PANTHER" id="PTHR15995:SF1">
    <property type="entry name" value="PROTEIN ZWILCH HOMOLOG"/>
    <property type="match status" value="1"/>
</dbReference>
<accession>A0A0N4U6C1</accession>
<evidence type="ECO:0000313" key="11">
    <source>
        <dbReference type="Proteomes" id="UP000038040"/>
    </source>
</evidence>
<comment type="subcellular location">
    <subcellularLocation>
        <location evidence="1 9">Chromosome</location>
        <location evidence="1 9">Centromere</location>
        <location evidence="1 9">Kinetochore</location>
    </subcellularLocation>
</comment>
<dbReference type="GO" id="GO:0007094">
    <property type="term" value="P:mitotic spindle assembly checkpoint signaling"/>
    <property type="evidence" value="ECO:0007669"/>
    <property type="project" value="UniProtKB-UniRule"/>
</dbReference>
<dbReference type="Pfam" id="PF09817">
    <property type="entry name" value="Zwilch"/>
    <property type="match status" value="1"/>
</dbReference>
<dbReference type="Gene3D" id="1.20.58.730">
    <property type="match status" value="1"/>
</dbReference>
<comment type="subunit">
    <text evidence="9">Component of the RZZ complex.</text>
</comment>
<gene>
    <name evidence="10" type="ORF">DME_LOCUS6821</name>
</gene>
<evidence type="ECO:0000256" key="4">
    <source>
        <dbReference type="ARBA" id="ARBA00022618"/>
    </source>
</evidence>
<dbReference type="GO" id="GO:1990423">
    <property type="term" value="C:RZZ complex"/>
    <property type="evidence" value="ECO:0007669"/>
    <property type="project" value="UniProtKB-UniRule"/>
</dbReference>
<dbReference type="Proteomes" id="UP000274756">
    <property type="component" value="Unassembled WGS sequence"/>
</dbReference>
<evidence type="ECO:0000256" key="6">
    <source>
        <dbReference type="ARBA" id="ARBA00022838"/>
    </source>
</evidence>
<evidence type="ECO:0000313" key="13">
    <source>
        <dbReference type="WBParaSite" id="DME_0000246101-mRNA-1"/>
    </source>
</evidence>
<evidence type="ECO:0000256" key="5">
    <source>
        <dbReference type="ARBA" id="ARBA00022776"/>
    </source>
</evidence>
<evidence type="ECO:0000256" key="1">
    <source>
        <dbReference type="ARBA" id="ARBA00004629"/>
    </source>
</evidence>
<evidence type="ECO:0000256" key="9">
    <source>
        <dbReference type="RuleBase" id="RU369076"/>
    </source>
</evidence>
<dbReference type="EMBL" id="UYYG01001157">
    <property type="protein sequence ID" value="VDN56848.1"/>
    <property type="molecule type" value="Genomic_DNA"/>
</dbReference>
<protein>
    <recommendedName>
        <fullName evidence="9">Protein zwilch</fullName>
    </recommendedName>
</protein>
<dbReference type="Gene3D" id="1.10.287.1880">
    <property type="match status" value="1"/>
</dbReference>
<evidence type="ECO:0000256" key="3">
    <source>
        <dbReference type="ARBA" id="ARBA00022454"/>
    </source>
</evidence>
<dbReference type="InterPro" id="IPR018630">
    <property type="entry name" value="Zwilch"/>
</dbReference>
<dbReference type="PANTHER" id="PTHR15995">
    <property type="entry name" value="PROTEIN ZWILCH HOMOLOG"/>
    <property type="match status" value="1"/>
</dbReference>
<organism evidence="11 13">
    <name type="scientific">Dracunculus medinensis</name>
    <name type="common">Guinea worm</name>
    <dbReference type="NCBI Taxonomy" id="318479"/>
    <lineage>
        <taxon>Eukaryota</taxon>
        <taxon>Metazoa</taxon>
        <taxon>Ecdysozoa</taxon>
        <taxon>Nematoda</taxon>
        <taxon>Chromadorea</taxon>
        <taxon>Rhabditida</taxon>
        <taxon>Spirurina</taxon>
        <taxon>Dracunculoidea</taxon>
        <taxon>Dracunculidae</taxon>
        <taxon>Dracunculus</taxon>
    </lineage>
</organism>
<keyword evidence="8 9" id="KW-0137">Centromere</keyword>
<dbReference type="GO" id="GO:0051301">
    <property type="term" value="P:cell division"/>
    <property type="evidence" value="ECO:0007669"/>
    <property type="project" value="UniProtKB-UniRule"/>
</dbReference>
<dbReference type="Proteomes" id="UP000038040">
    <property type="component" value="Unplaced"/>
</dbReference>
<keyword evidence="3 9" id="KW-0158">Chromosome</keyword>
<evidence type="ECO:0000256" key="2">
    <source>
        <dbReference type="ARBA" id="ARBA00009062"/>
    </source>
</evidence>
<reference evidence="10 12" key="2">
    <citation type="submission" date="2018-11" db="EMBL/GenBank/DDBJ databases">
        <authorList>
            <consortium name="Pathogen Informatics"/>
        </authorList>
    </citation>
    <scope>NUCLEOTIDE SEQUENCE [LARGE SCALE GENOMIC DNA]</scope>
</reference>
<dbReference type="AlphaFoldDB" id="A0A0N4U6C1"/>
<evidence type="ECO:0000256" key="7">
    <source>
        <dbReference type="ARBA" id="ARBA00023306"/>
    </source>
</evidence>
<proteinExistence type="inferred from homology"/>